<sequence>MWGVGGMTTIWLVAVILVLVAAAVGAAAGAALVARRGITADDIDPDRARRILDERLAMGEIDVAEHERVRAALEHREPSGS</sequence>
<reference evidence="1" key="1">
    <citation type="journal article" date="2014" name="Int. J. Syst. Evol. Microbiol.">
        <title>Complete genome sequence of Corynebacterium casei LMG S-19264T (=DSM 44701T), isolated from a smear-ripened cheese.</title>
        <authorList>
            <consortium name="US DOE Joint Genome Institute (JGI-PGF)"/>
            <person name="Walter F."/>
            <person name="Albersmeier A."/>
            <person name="Kalinowski J."/>
            <person name="Ruckert C."/>
        </authorList>
    </citation>
    <scope>NUCLEOTIDE SEQUENCE</scope>
    <source>
        <strain evidence="1">VKM Ac-1069</strain>
    </source>
</reference>
<reference evidence="1" key="2">
    <citation type="submission" date="2023-01" db="EMBL/GenBank/DDBJ databases">
        <authorList>
            <person name="Sun Q."/>
            <person name="Evtushenko L."/>
        </authorList>
    </citation>
    <scope>NUCLEOTIDE SEQUENCE</scope>
    <source>
        <strain evidence="1">VKM Ac-1069</strain>
    </source>
</reference>
<evidence type="ECO:0000313" key="1">
    <source>
        <dbReference type="EMBL" id="GLL12219.1"/>
    </source>
</evidence>
<organism evidence="1 2">
    <name type="scientific">Pseudonocardia halophobica</name>
    <dbReference type="NCBI Taxonomy" id="29401"/>
    <lineage>
        <taxon>Bacteria</taxon>
        <taxon>Bacillati</taxon>
        <taxon>Actinomycetota</taxon>
        <taxon>Actinomycetes</taxon>
        <taxon>Pseudonocardiales</taxon>
        <taxon>Pseudonocardiaceae</taxon>
        <taxon>Pseudonocardia</taxon>
    </lineage>
</organism>
<dbReference type="EMBL" id="BSFQ01000012">
    <property type="protein sequence ID" value="GLL12219.1"/>
    <property type="molecule type" value="Genomic_DNA"/>
</dbReference>
<proteinExistence type="predicted"/>
<gene>
    <name evidence="1" type="ORF">GCM10017577_33600</name>
</gene>
<protein>
    <recommendedName>
        <fullName evidence="3">SHOCT domain-containing protein</fullName>
    </recommendedName>
</protein>
<dbReference type="AlphaFoldDB" id="A0A9W6L703"/>
<comment type="caution">
    <text evidence="1">The sequence shown here is derived from an EMBL/GenBank/DDBJ whole genome shotgun (WGS) entry which is preliminary data.</text>
</comment>
<keyword evidence="2" id="KW-1185">Reference proteome</keyword>
<evidence type="ECO:0000313" key="2">
    <source>
        <dbReference type="Proteomes" id="UP001143463"/>
    </source>
</evidence>
<dbReference type="Proteomes" id="UP001143463">
    <property type="component" value="Unassembled WGS sequence"/>
</dbReference>
<accession>A0A9W6L703</accession>
<evidence type="ECO:0008006" key="3">
    <source>
        <dbReference type="Google" id="ProtNLM"/>
    </source>
</evidence>
<name>A0A9W6L703_9PSEU</name>